<evidence type="ECO:0000256" key="1">
    <source>
        <dbReference type="SAM" id="Phobius"/>
    </source>
</evidence>
<protein>
    <submittedName>
        <fullName evidence="2">Uncharacterized protein</fullName>
    </submittedName>
</protein>
<dbReference type="RefSeq" id="XP_040749710.1">
    <property type="nucleotide sequence ID" value="XM_040892926.1"/>
</dbReference>
<gene>
    <name evidence="2" type="ORF">P175DRAFT_0365169</name>
</gene>
<feature type="transmembrane region" description="Helical" evidence="1">
    <location>
        <begin position="33"/>
        <end position="55"/>
    </location>
</feature>
<name>A0A2T5LPW5_9EURO</name>
<comment type="caution">
    <text evidence="2">The sequence shown here is derived from an EMBL/GenBank/DDBJ whole genome shotgun (WGS) entry which is preliminary data.</text>
</comment>
<organism evidence="2 3">
    <name type="scientific">Aspergillus ochraceoroseus IBT 24754</name>
    <dbReference type="NCBI Taxonomy" id="1392256"/>
    <lineage>
        <taxon>Eukaryota</taxon>
        <taxon>Fungi</taxon>
        <taxon>Dikarya</taxon>
        <taxon>Ascomycota</taxon>
        <taxon>Pezizomycotina</taxon>
        <taxon>Eurotiomycetes</taxon>
        <taxon>Eurotiomycetidae</taxon>
        <taxon>Eurotiales</taxon>
        <taxon>Aspergillaceae</taxon>
        <taxon>Aspergillus</taxon>
        <taxon>Aspergillus subgen. Nidulantes</taxon>
    </lineage>
</organism>
<evidence type="ECO:0000313" key="3">
    <source>
        <dbReference type="Proteomes" id="UP000244073"/>
    </source>
</evidence>
<keyword evidence="1" id="KW-0812">Transmembrane</keyword>
<dbReference type="GeneID" id="63809808"/>
<keyword evidence="1" id="KW-0472">Membrane</keyword>
<dbReference type="EMBL" id="MSFN02000008">
    <property type="protein sequence ID" value="PTU18318.1"/>
    <property type="molecule type" value="Genomic_DNA"/>
</dbReference>
<dbReference type="Proteomes" id="UP000244073">
    <property type="component" value="Unassembled WGS sequence"/>
</dbReference>
<dbReference type="AlphaFoldDB" id="A0A2T5LPW5"/>
<evidence type="ECO:0000313" key="2">
    <source>
        <dbReference type="EMBL" id="PTU18318.1"/>
    </source>
</evidence>
<keyword evidence="1" id="KW-1133">Transmembrane helix</keyword>
<accession>A0A2T5LPW5</accession>
<reference evidence="2 3" key="1">
    <citation type="journal article" date="2018" name="Proc. Natl. Acad. Sci. U.S.A.">
        <title>Linking secondary metabolites to gene clusters through genome sequencing of six diverse Aspergillus species.</title>
        <authorList>
            <person name="Kaerboelling I."/>
            <person name="Vesth T.C."/>
            <person name="Frisvad J.C."/>
            <person name="Nybo J.L."/>
            <person name="Theobald S."/>
            <person name="Kuo A."/>
            <person name="Bowyer P."/>
            <person name="Matsuda Y."/>
            <person name="Mondo S."/>
            <person name="Lyhne E.K."/>
            <person name="Kogle M.E."/>
            <person name="Clum A."/>
            <person name="Lipzen A."/>
            <person name="Salamov A."/>
            <person name="Ngan C.Y."/>
            <person name="Daum C."/>
            <person name="Chiniquy J."/>
            <person name="Barry K."/>
            <person name="LaButti K."/>
            <person name="Haridas S."/>
            <person name="Simmons B.A."/>
            <person name="Magnuson J.K."/>
            <person name="Mortensen U.H."/>
            <person name="Larsen T.O."/>
            <person name="Grigoriev I.V."/>
            <person name="Baker S.E."/>
            <person name="Andersen M.R."/>
        </authorList>
    </citation>
    <scope>NUCLEOTIDE SEQUENCE [LARGE SCALE GENOMIC DNA]</scope>
    <source>
        <strain evidence="2 3">IBT 24754</strain>
    </source>
</reference>
<proteinExistence type="predicted"/>
<dbReference type="VEuPathDB" id="FungiDB:P175DRAFT_0365169"/>
<sequence length="58" mass="6513">MCNRRKSILDALVHRDLLSTRDSISICPGVSGYWGLLGVGTFSLTAFFFFFFFLFGAL</sequence>